<name>A0A330GVE1_9HYPH</name>
<sequence>MPTSRIGVPGAIALLIVAGVSLGSGAVFAQDFVIGNGGIAGQQTMSNAGDTGIVQANGAIETFGAGVDAVRMFNSGQRLTNYGLIATLGGGAANVHSQGPNATILNNGAILAIGGGSIGVLSEGGNARIVNSGSIEALGVATYGIISDAPGGHVDNHGFIGVSGTAAAGIIGDGPDLTVDNSGSIEAYGTAAGGILWQSNGLRLDNSGSIVVSGLASVGIGASGNDITIANSGTVNVFGTASTGISTLFGNATITNSGSVIVGGLGGVGIAAQAGNSVITNSGRVFSDQSVAIYFGAPGATLNLLGGTAIQGPIVFSGGGNTVTFGPGLNAVLSFSGSGLPQTILTGGRPFVTSSDSAAVVDITGFASSAPLLEDLVEGIAGVVEARLPAPGDDLLAPRKGPDAWISTFGGIRSQASSGASAGFSEALGGVVAGAERHSGDGFLGGLFLGGAAGSTEVDDDAQEIVHRGAFAGGYLDYDAGAHFAEAAFVAGVLQERSRRLVANNLVLGGIETARADFNGVFLSPSVTLGMRLPVRAGTLMPSVRLRYAGLFIDDYAETGSDGNLGVSRRDVNVLEARGQLALALAPVSTPSQAWQTTLRAGVDAIAQSSDYVSATLLGQDISFPAGGRKFVLRGFAGADVAAEVGAGLTLDAGFEAGYGTDNAFTLRGQARLSKAF</sequence>
<evidence type="ECO:0000259" key="1">
    <source>
        <dbReference type="PROSITE" id="PS51208"/>
    </source>
</evidence>
<accession>A0A330GVE1</accession>
<dbReference type="SMART" id="SM00869">
    <property type="entry name" value="Autotransporter"/>
    <property type="match status" value="1"/>
</dbReference>
<dbReference type="Proteomes" id="UP000251956">
    <property type="component" value="Unassembled WGS sequence"/>
</dbReference>
<gene>
    <name evidence="2" type="ORF">DPM35_08075</name>
</gene>
<proteinExistence type="predicted"/>
<organism evidence="2 3">
    <name type="scientific">Mesorhizobium atlanticum</name>
    <dbReference type="NCBI Taxonomy" id="2233532"/>
    <lineage>
        <taxon>Bacteria</taxon>
        <taxon>Pseudomonadati</taxon>
        <taxon>Pseudomonadota</taxon>
        <taxon>Alphaproteobacteria</taxon>
        <taxon>Hyphomicrobiales</taxon>
        <taxon>Phyllobacteriaceae</taxon>
        <taxon>Mesorhizobium</taxon>
    </lineage>
</organism>
<dbReference type="EMBL" id="QMBQ01000002">
    <property type="protein sequence ID" value="RAZ78507.1"/>
    <property type="molecule type" value="Genomic_DNA"/>
</dbReference>
<reference evidence="2 3" key="2">
    <citation type="submission" date="2018-07" db="EMBL/GenBank/DDBJ databases">
        <title>Diversity of Mesorhizobium strains in Brazil.</title>
        <authorList>
            <person name="Helene L.C.F."/>
            <person name="Dall'Agnol R."/>
            <person name="Delamuta J.R.M."/>
            <person name="Hungria M."/>
        </authorList>
    </citation>
    <scope>NUCLEOTIDE SEQUENCE [LARGE SCALE GENOMIC DNA]</scope>
    <source>
        <strain evidence="2 3">CNPSo 3140</strain>
    </source>
</reference>
<dbReference type="InterPro" id="IPR036709">
    <property type="entry name" value="Autotransporte_beta_dom_sf"/>
</dbReference>
<dbReference type="SUPFAM" id="SSF103515">
    <property type="entry name" value="Autotransporter"/>
    <property type="match status" value="1"/>
</dbReference>
<dbReference type="AlphaFoldDB" id="A0A330GVE1"/>
<dbReference type="RefSeq" id="WP_112126746.1">
    <property type="nucleotide sequence ID" value="NZ_QMBQ01000002.1"/>
</dbReference>
<dbReference type="InterPro" id="IPR005546">
    <property type="entry name" value="Autotransporte_beta"/>
</dbReference>
<dbReference type="PROSITE" id="PS51208">
    <property type="entry name" value="AUTOTRANSPORTER"/>
    <property type="match status" value="1"/>
</dbReference>
<dbReference type="OrthoDB" id="8038002at2"/>
<dbReference type="Gene3D" id="2.40.128.130">
    <property type="entry name" value="Autotransporter beta-domain"/>
    <property type="match status" value="1"/>
</dbReference>
<reference evidence="3" key="1">
    <citation type="submission" date="2018-06" db="EMBL/GenBank/DDBJ databases">
        <authorList>
            <person name="Helene L.C."/>
            <person name="Dall'Agnol R."/>
            <person name="Delamuta J.R."/>
            <person name="Hungria M."/>
        </authorList>
    </citation>
    <scope>NUCLEOTIDE SEQUENCE [LARGE SCALE GENOMIC DNA]</scope>
    <source>
        <strain evidence="3">CNPSo 3140</strain>
    </source>
</reference>
<evidence type="ECO:0000313" key="2">
    <source>
        <dbReference type="EMBL" id="RAZ78507.1"/>
    </source>
</evidence>
<feature type="domain" description="Autotransporter" evidence="1">
    <location>
        <begin position="397"/>
        <end position="677"/>
    </location>
</feature>
<protein>
    <recommendedName>
        <fullName evidence="1">Autotransporter domain-containing protein</fullName>
    </recommendedName>
</protein>
<evidence type="ECO:0000313" key="3">
    <source>
        <dbReference type="Proteomes" id="UP000251956"/>
    </source>
</evidence>
<dbReference type="Pfam" id="PF03797">
    <property type="entry name" value="Autotransporter"/>
    <property type="match status" value="1"/>
</dbReference>
<comment type="caution">
    <text evidence="2">The sequence shown here is derived from an EMBL/GenBank/DDBJ whole genome shotgun (WGS) entry which is preliminary data.</text>
</comment>
<keyword evidence="3" id="KW-1185">Reference proteome</keyword>